<reference evidence="2 3" key="1">
    <citation type="journal article" date="2015" name="Genome Announc.">
        <title>Expanding the biotechnology potential of lactobacilli through comparative genomics of 213 strains and associated genera.</title>
        <authorList>
            <person name="Sun Z."/>
            <person name="Harris H.M."/>
            <person name="McCann A."/>
            <person name="Guo C."/>
            <person name="Argimon S."/>
            <person name="Zhang W."/>
            <person name="Yang X."/>
            <person name="Jeffery I.B."/>
            <person name="Cooney J.C."/>
            <person name="Kagawa T.F."/>
            <person name="Liu W."/>
            <person name="Song Y."/>
            <person name="Salvetti E."/>
            <person name="Wrobel A."/>
            <person name="Rasinkangas P."/>
            <person name="Parkhill J."/>
            <person name="Rea M.C."/>
            <person name="O'Sullivan O."/>
            <person name="Ritari J."/>
            <person name="Douillard F.P."/>
            <person name="Paul Ross R."/>
            <person name="Yang R."/>
            <person name="Briner A.E."/>
            <person name="Felis G.E."/>
            <person name="de Vos W.M."/>
            <person name="Barrangou R."/>
            <person name="Klaenhammer T.R."/>
            <person name="Caufield P.W."/>
            <person name="Cui Y."/>
            <person name="Zhang H."/>
            <person name="O'Toole P.W."/>
        </authorList>
    </citation>
    <scope>NUCLEOTIDE SEQUENCE [LARGE SCALE GENOMIC DNA]</scope>
    <source>
        <strain evidence="2 3">DSM 13343</strain>
    </source>
</reference>
<feature type="transmembrane region" description="Helical" evidence="1">
    <location>
        <begin position="170"/>
        <end position="192"/>
    </location>
</feature>
<dbReference type="AlphaFoldDB" id="A0A0R1R5U8"/>
<organism evidence="2 3">
    <name type="scientific">Lacticaseibacillus manihotivorans DSM 13343 = JCM 12514</name>
    <dbReference type="NCBI Taxonomy" id="1423769"/>
    <lineage>
        <taxon>Bacteria</taxon>
        <taxon>Bacillati</taxon>
        <taxon>Bacillota</taxon>
        <taxon>Bacilli</taxon>
        <taxon>Lactobacillales</taxon>
        <taxon>Lactobacillaceae</taxon>
        <taxon>Lacticaseibacillus</taxon>
    </lineage>
</organism>
<keyword evidence="1" id="KW-1133">Transmembrane helix</keyword>
<feature type="transmembrane region" description="Helical" evidence="1">
    <location>
        <begin position="83"/>
        <end position="109"/>
    </location>
</feature>
<sequence>MINLAKSLTKHRLIILGLCLIPEVLELLVMTIVHFFRPVQVSDSLSLYALLLIIGLFVVFTFFNEQIWRHDRYRRLPLRTSQLVWATNLANIGAVICLLGSQVLILWGATMIDRHRNLRIDDLPGLNPVAVAVIGLLTISLSLLAGWGVISFIHLMTLTLKARLPLLKQLLVSALVSIMLAIFVLVFVQLLLKGYRILFLPKWRIGYLYHIGLVTIAPAGLGYQIVELLGVWLLTTLGITSLLHRYVETSVVA</sequence>
<name>A0A0R1R5U8_9LACO</name>
<comment type="caution">
    <text evidence="2">The sequence shown here is derived from an EMBL/GenBank/DDBJ whole genome shotgun (WGS) entry which is preliminary data.</text>
</comment>
<feature type="transmembrane region" description="Helical" evidence="1">
    <location>
        <begin position="45"/>
        <end position="63"/>
    </location>
</feature>
<accession>A0A0R1R5U8</accession>
<evidence type="ECO:0000256" key="1">
    <source>
        <dbReference type="SAM" id="Phobius"/>
    </source>
</evidence>
<feature type="transmembrane region" description="Helical" evidence="1">
    <location>
        <begin position="129"/>
        <end position="158"/>
    </location>
</feature>
<dbReference type="Proteomes" id="UP000051790">
    <property type="component" value="Unassembled WGS sequence"/>
</dbReference>
<evidence type="ECO:0000313" key="2">
    <source>
        <dbReference type="EMBL" id="KRL52463.1"/>
    </source>
</evidence>
<dbReference type="RefSeq" id="WP_056962468.1">
    <property type="nucleotide sequence ID" value="NZ_AZEU01000036.1"/>
</dbReference>
<keyword evidence="1" id="KW-0472">Membrane</keyword>
<keyword evidence="1" id="KW-0812">Transmembrane</keyword>
<feature type="transmembrane region" description="Helical" evidence="1">
    <location>
        <begin position="12"/>
        <end position="33"/>
    </location>
</feature>
<protein>
    <submittedName>
        <fullName evidence="2">Uncharacterized protein</fullName>
    </submittedName>
</protein>
<dbReference type="EMBL" id="AZEU01000036">
    <property type="protein sequence ID" value="KRL52463.1"/>
    <property type="molecule type" value="Genomic_DNA"/>
</dbReference>
<evidence type="ECO:0000313" key="3">
    <source>
        <dbReference type="Proteomes" id="UP000051790"/>
    </source>
</evidence>
<keyword evidence="3" id="KW-1185">Reference proteome</keyword>
<proteinExistence type="predicted"/>
<dbReference type="PATRIC" id="fig|1423769.4.peg.2561"/>
<gene>
    <name evidence="2" type="ORF">FD01_GL002374</name>
</gene>